<dbReference type="PANTHER" id="PTHR21310:SF15">
    <property type="entry name" value="AMINOGLYCOSIDE PHOSPHOTRANSFERASE DOMAIN-CONTAINING PROTEIN"/>
    <property type="match status" value="1"/>
</dbReference>
<proteinExistence type="predicted"/>
<evidence type="ECO:0000313" key="3">
    <source>
        <dbReference type="Proteomes" id="UP000019478"/>
    </source>
</evidence>
<dbReference type="OrthoDB" id="2906425at2759"/>
<accession>W9XY55</accession>
<protein>
    <recommendedName>
        <fullName evidence="1">Aminoglycoside phosphotransferase domain-containing protein</fullName>
    </recommendedName>
</protein>
<sequence>MAVEEESQERRYRWDTHANTFTKMEIPPWANSRGVLIRPWRSQQRLINEFLTLDFISSNTTIPVPKPLRLEFLDGHLSLTTELIDGVIFDDLPPHLQSTSYLDEYVRTEVLPQLRALRSNSLGTTNGLVIPPRRVFDPNPKDWQSRTSAVDEYTLIHGDLAQHNFMCDRDTGEVKAIIDWEYAGFYPDYFEACYWHHPYYEKEDDPAEVEKLRNFLDQCLCTDSEQKCLLPTDSQVASLPTDPSAPALL</sequence>
<organism evidence="2 3">
    <name type="scientific">Capronia epimyces CBS 606.96</name>
    <dbReference type="NCBI Taxonomy" id="1182542"/>
    <lineage>
        <taxon>Eukaryota</taxon>
        <taxon>Fungi</taxon>
        <taxon>Dikarya</taxon>
        <taxon>Ascomycota</taxon>
        <taxon>Pezizomycotina</taxon>
        <taxon>Eurotiomycetes</taxon>
        <taxon>Chaetothyriomycetidae</taxon>
        <taxon>Chaetothyriales</taxon>
        <taxon>Herpotrichiellaceae</taxon>
        <taxon>Capronia</taxon>
    </lineage>
</organism>
<name>W9XY55_9EURO</name>
<dbReference type="Pfam" id="PF01636">
    <property type="entry name" value="APH"/>
    <property type="match status" value="1"/>
</dbReference>
<dbReference type="CDD" id="cd05120">
    <property type="entry name" value="APH_ChoK_like"/>
    <property type="match status" value="1"/>
</dbReference>
<dbReference type="InterPro" id="IPR011009">
    <property type="entry name" value="Kinase-like_dom_sf"/>
</dbReference>
<dbReference type="GeneID" id="19170243"/>
<dbReference type="HOGENOM" id="CLU_069864_1_0_1"/>
<comment type="caution">
    <text evidence="2">The sequence shown here is derived from an EMBL/GenBank/DDBJ whole genome shotgun (WGS) entry which is preliminary data.</text>
</comment>
<dbReference type="Proteomes" id="UP000019478">
    <property type="component" value="Unassembled WGS sequence"/>
</dbReference>
<reference evidence="2 3" key="1">
    <citation type="submission" date="2013-03" db="EMBL/GenBank/DDBJ databases">
        <title>The Genome Sequence of Capronia epimyces CBS 606.96.</title>
        <authorList>
            <consortium name="The Broad Institute Genomics Platform"/>
            <person name="Cuomo C."/>
            <person name="de Hoog S."/>
            <person name="Gorbushina A."/>
            <person name="Walker B."/>
            <person name="Young S.K."/>
            <person name="Zeng Q."/>
            <person name="Gargeya S."/>
            <person name="Fitzgerald M."/>
            <person name="Haas B."/>
            <person name="Abouelleil A."/>
            <person name="Allen A.W."/>
            <person name="Alvarado L."/>
            <person name="Arachchi H.M."/>
            <person name="Berlin A.M."/>
            <person name="Chapman S.B."/>
            <person name="Gainer-Dewar J."/>
            <person name="Goldberg J."/>
            <person name="Griggs A."/>
            <person name="Gujja S."/>
            <person name="Hansen M."/>
            <person name="Howarth C."/>
            <person name="Imamovic A."/>
            <person name="Ireland A."/>
            <person name="Larimer J."/>
            <person name="McCowan C."/>
            <person name="Murphy C."/>
            <person name="Pearson M."/>
            <person name="Poon T.W."/>
            <person name="Priest M."/>
            <person name="Roberts A."/>
            <person name="Saif S."/>
            <person name="Shea T."/>
            <person name="Sisk P."/>
            <person name="Sykes S."/>
            <person name="Wortman J."/>
            <person name="Nusbaum C."/>
            <person name="Birren B."/>
        </authorList>
    </citation>
    <scope>NUCLEOTIDE SEQUENCE [LARGE SCALE GENOMIC DNA]</scope>
    <source>
        <strain evidence="2 3">CBS 606.96</strain>
    </source>
</reference>
<evidence type="ECO:0000313" key="2">
    <source>
        <dbReference type="EMBL" id="EXJ82320.1"/>
    </source>
</evidence>
<dbReference type="SUPFAM" id="SSF56112">
    <property type="entry name" value="Protein kinase-like (PK-like)"/>
    <property type="match status" value="1"/>
</dbReference>
<dbReference type="eggNOG" id="ENOG502SJF8">
    <property type="taxonomic scope" value="Eukaryota"/>
</dbReference>
<gene>
    <name evidence="2" type="ORF">A1O3_06133</name>
</gene>
<dbReference type="InterPro" id="IPR051678">
    <property type="entry name" value="AGP_Transferase"/>
</dbReference>
<dbReference type="InterPro" id="IPR002575">
    <property type="entry name" value="Aminoglycoside_PTrfase"/>
</dbReference>
<dbReference type="Gene3D" id="3.90.1200.10">
    <property type="match status" value="1"/>
</dbReference>
<keyword evidence="3" id="KW-1185">Reference proteome</keyword>
<evidence type="ECO:0000259" key="1">
    <source>
        <dbReference type="Pfam" id="PF01636"/>
    </source>
</evidence>
<dbReference type="PANTHER" id="PTHR21310">
    <property type="entry name" value="AMINOGLYCOSIDE PHOSPHOTRANSFERASE-RELATED-RELATED"/>
    <property type="match status" value="1"/>
</dbReference>
<dbReference type="AlphaFoldDB" id="W9XY55"/>
<feature type="domain" description="Aminoglycoside phosphotransferase" evidence="1">
    <location>
        <begin position="151"/>
        <end position="192"/>
    </location>
</feature>
<dbReference type="EMBL" id="AMGY01000005">
    <property type="protein sequence ID" value="EXJ82320.1"/>
    <property type="molecule type" value="Genomic_DNA"/>
</dbReference>
<dbReference type="RefSeq" id="XP_007734443.1">
    <property type="nucleotide sequence ID" value="XM_007736253.1"/>
</dbReference>
<dbReference type="STRING" id="1182542.W9XY55"/>